<dbReference type="SUPFAM" id="SSF54593">
    <property type="entry name" value="Glyoxalase/Bleomycin resistance protein/Dihydroxybiphenyl dioxygenase"/>
    <property type="match status" value="1"/>
</dbReference>
<dbReference type="Gene3D" id="3.30.720.110">
    <property type="match status" value="1"/>
</dbReference>
<organism evidence="2 3">
    <name type="scientific">Dyella monticola</name>
    <dbReference type="NCBI Taxonomy" id="1927958"/>
    <lineage>
        <taxon>Bacteria</taxon>
        <taxon>Pseudomonadati</taxon>
        <taxon>Pseudomonadota</taxon>
        <taxon>Gammaproteobacteria</taxon>
        <taxon>Lysobacterales</taxon>
        <taxon>Rhodanobacteraceae</taxon>
        <taxon>Dyella</taxon>
    </lineage>
</organism>
<dbReference type="RefSeq" id="WP_115495015.1">
    <property type="nucleotide sequence ID" value="NZ_QRBE01000003.1"/>
</dbReference>
<dbReference type="PANTHER" id="PTHR33990:SF4">
    <property type="entry name" value="PHNB-LIKE DOMAIN-CONTAINING PROTEIN"/>
    <property type="match status" value="1"/>
</dbReference>
<accession>A0A370X3V1</accession>
<dbReference type="Proteomes" id="UP000254258">
    <property type="component" value="Unassembled WGS sequence"/>
</dbReference>
<protein>
    <submittedName>
        <fullName evidence="2">VOC family protein</fullName>
    </submittedName>
</protein>
<dbReference type="PANTHER" id="PTHR33990">
    <property type="entry name" value="PROTEIN YJDN-RELATED"/>
    <property type="match status" value="1"/>
</dbReference>
<gene>
    <name evidence="2" type="ORF">DWU98_08035</name>
</gene>
<feature type="domain" description="PhnB-like" evidence="1">
    <location>
        <begin position="4"/>
        <end position="128"/>
    </location>
</feature>
<dbReference type="OrthoDB" id="5293819at2"/>
<evidence type="ECO:0000259" key="1">
    <source>
        <dbReference type="Pfam" id="PF06983"/>
    </source>
</evidence>
<dbReference type="PIRSF" id="PIRSF021700">
    <property type="entry name" value="3_dmu_93_MTrfase"/>
    <property type="match status" value="1"/>
</dbReference>
<dbReference type="InterPro" id="IPR028973">
    <property type="entry name" value="PhnB-like"/>
</dbReference>
<name>A0A370X3V1_9GAMM</name>
<reference evidence="2 3" key="1">
    <citation type="submission" date="2018-07" db="EMBL/GenBank/DDBJ databases">
        <title>Dyella monticola sp. nov. and Dyella psychrodurans sp. nov. isolated from monsoon evergreen broad-leaved forest soil of Dinghu Mountain, China.</title>
        <authorList>
            <person name="Gao Z."/>
            <person name="Qiu L."/>
        </authorList>
    </citation>
    <scope>NUCLEOTIDE SEQUENCE [LARGE SCALE GENOMIC DNA]</scope>
    <source>
        <strain evidence="2 3">4G-K06</strain>
    </source>
</reference>
<dbReference type="EMBL" id="QRBE01000003">
    <property type="protein sequence ID" value="RDS83068.1"/>
    <property type="molecule type" value="Genomic_DNA"/>
</dbReference>
<sequence length="132" mass="14712">MAKAITPFLMFDGAAEEAMTLYLSLFDNAQILSLERWGAGEMGVEGAIKKASFTLCGRSFHCSDSAIKHGFTFTPSLSLFVDLESDMELERVFSELANNGHVLMPLNNYGFSRKFGWVSDRFGVSWQLNLPE</sequence>
<proteinExistence type="predicted"/>
<evidence type="ECO:0000313" key="2">
    <source>
        <dbReference type="EMBL" id="RDS83068.1"/>
    </source>
</evidence>
<dbReference type="Gene3D" id="3.30.720.100">
    <property type="match status" value="1"/>
</dbReference>
<keyword evidence="3" id="KW-1185">Reference proteome</keyword>
<dbReference type="InterPro" id="IPR009725">
    <property type="entry name" value="3_dmu_93_MTrfase"/>
</dbReference>
<comment type="caution">
    <text evidence="2">The sequence shown here is derived from an EMBL/GenBank/DDBJ whole genome shotgun (WGS) entry which is preliminary data.</text>
</comment>
<dbReference type="InterPro" id="IPR029068">
    <property type="entry name" value="Glyas_Bleomycin-R_OHBP_Dase"/>
</dbReference>
<dbReference type="CDD" id="cd06588">
    <property type="entry name" value="PhnB_like"/>
    <property type="match status" value="1"/>
</dbReference>
<evidence type="ECO:0000313" key="3">
    <source>
        <dbReference type="Proteomes" id="UP000254258"/>
    </source>
</evidence>
<dbReference type="AlphaFoldDB" id="A0A370X3V1"/>
<dbReference type="Pfam" id="PF06983">
    <property type="entry name" value="3-dmu-9_3-mt"/>
    <property type="match status" value="1"/>
</dbReference>